<feature type="domain" description="DUF8129" evidence="2">
    <location>
        <begin position="10"/>
        <end position="60"/>
    </location>
</feature>
<keyword evidence="4" id="KW-1185">Reference proteome</keyword>
<comment type="caution">
    <text evidence="3">The sequence shown here is derived from an EMBL/GenBank/DDBJ whole genome shotgun (WGS) entry which is preliminary data.</text>
</comment>
<proteinExistence type="predicted"/>
<gene>
    <name evidence="3" type="ORF">C8E97_2697</name>
</gene>
<feature type="region of interest" description="Disordered" evidence="1">
    <location>
        <begin position="58"/>
        <end position="110"/>
    </location>
</feature>
<accession>A0A495W000</accession>
<dbReference type="Proteomes" id="UP000282084">
    <property type="component" value="Unassembled WGS sequence"/>
</dbReference>
<name>A0A495W000_9PSEU</name>
<reference evidence="3 4" key="1">
    <citation type="submission" date="2018-10" db="EMBL/GenBank/DDBJ databases">
        <title>Sequencing the genomes of 1000 actinobacteria strains.</title>
        <authorList>
            <person name="Klenk H.-P."/>
        </authorList>
    </citation>
    <scope>NUCLEOTIDE SEQUENCE [LARGE SCALE GENOMIC DNA]</scope>
    <source>
        <strain evidence="3 4">DSM 43800</strain>
    </source>
</reference>
<dbReference type="OrthoDB" id="5187212at2"/>
<evidence type="ECO:0000313" key="4">
    <source>
        <dbReference type="Proteomes" id="UP000282084"/>
    </source>
</evidence>
<evidence type="ECO:0000313" key="3">
    <source>
        <dbReference type="EMBL" id="RKT54103.1"/>
    </source>
</evidence>
<dbReference type="Pfam" id="PF26450">
    <property type="entry name" value="DUF8129"/>
    <property type="match status" value="1"/>
</dbReference>
<sequence length="110" mass="11940">MVTSELPIPDFDQLPLGDLRHRIRSLGEDELRRVRDHEAAHGNRAPVLQVVDARLKELADGAEPSGGDQRNTPPVSGAHTEPPISPQHSPDDNTPLRHGVAGQTPARGRD</sequence>
<dbReference type="AlphaFoldDB" id="A0A495W000"/>
<dbReference type="InterPro" id="IPR058442">
    <property type="entry name" value="DUF8129"/>
</dbReference>
<protein>
    <recommendedName>
        <fullName evidence="2">DUF8129 domain-containing protein</fullName>
    </recommendedName>
</protein>
<organism evidence="3 4">
    <name type="scientific">Saccharothrix australiensis</name>
    <dbReference type="NCBI Taxonomy" id="2072"/>
    <lineage>
        <taxon>Bacteria</taxon>
        <taxon>Bacillati</taxon>
        <taxon>Actinomycetota</taxon>
        <taxon>Actinomycetes</taxon>
        <taxon>Pseudonocardiales</taxon>
        <taxon>Pseudonocardiaceae</taxon>
        <taxon>Saccharothrix</taxon>
    </lineage>
</organism>
<evidence type="ECO:0000259" key="2">
    <source>
        <dbReference type="Pfam" id="PF26450"/>
    </source>
</evidence>
<evidence type="ECO:0000256" key="1">
    <source>
        <dbReference type="SAM" id="MobiDB-lite"/>
    </source>
</evidence>
<dbReference type="EMBL" id="RBXO01000001">
    <property type="protein sequence ID" value="RKT54103.1"/>
    <property type="molecule type" value="Genomic_DNA"/>
</dbReference>